<dbReference type="Proteomes" id="UP000078543">
    <property type="component" value="Unassembled WGS sequence"/>
</dbReference>
<name>A0A178MYF8_9PROT</name>
<evidence type="ECO:0000313" key="2">
    <source>
        <dbReference type="Proteomes" id="UP000078543"/>
    </source>
</evidence>
<proteinExistence type="predicted"/>
<comment type="caution">
    <text evidence="1">The sequence shown here is derived from an EMBL/GenBank/DDBJ whole genome shotgun (WGS) entry which is preliminary data.</text>
</comment>
<evidence type="ECO:0000313" key="1">
    <source>
        <dbReference type="EMBL" id="OAN63193.1"/>
    </source>
</evidence>
<dbReference type="EMBL" id="LWQU01000043">
    <property type="protein sequence ID" value="OAN63193.1"/>
    <property type="molecule type" value="Genomic_DNA"/>
</dbReference>
<accession>A0A178MYF8</accession>
<keyword evidence="2" id="KW-1185">Reference proteome</keyword>
<dbReference type="AlphaFoldDB" id="A0A178MYF8"/>
<reference evidence="1 2" key="1">
    <citation type="submission" date="2016-04" db="EMBL/GenBank/DDBJ databases">
        <title>Draft genome sequence of freshwater magnetotactic bacteria Magnetospirillum marisnigri SP-1 and Magnetospirillum moscoviense BB-1.</title>
        <authorList>
            <person name="Koziaeva V."/>
            <person name="Dziuba M.V."/>
            <person name="Ivanov T.M."/>
            <person name="Kuznetsov B."/>
            <person name="Grouzdev D.S."/>
        </authorList>
    </citation>
    <scope>NUCLEOTIDE SEQUENCE [LARGE SCALE GENOMIC DNA]</scope>
    <source>
        <strain evidence="1 2">BB-1</strain>
    </source>
</reference>
<protein>
    <submittedName>
        <fullName evidence="1">Uncharacterized protein</fullName>
    </submittedName>
</protein>
<gene>
    <name evidence="1" type="ORF">A6A05_06485</name>
</gene>
<sequence>MLADSAIRSVLEPIVRSPIAGFVSVWTLPMKTGVKKALRMPTQLIMLPRKLFCAIDVSPALI</sequence>
<organism evidence="1 2">
    <name type="scientific">Magnetospirillum moscoviense</name>
    <dbReference type="NCBI Taxonomy" id="1437059"/>
    <lineage>
        <taxon>Bacteria</taxon>
        <taxon>Pseudomonadati</taxon>
        <taxon>Pseudomonadota</taxon>
        <taxon>Alphaproteobacteria</taxon>
        <taxon>Rhodospirillales</taxon>
        <taxon>Rhodospirillaceae</taxon>
        <taxon>Magnetospirillum</taxon>
    </lineage>
</organism>